<protein>
    <recommendedName>
        <fullName evidence="5">Secreted protein</fullName>
    </recommendedName>
</protein>
<feature type="signal peptide" evidence="2">
    <location>
        <begin position="1"/>
        <end position="27"/>
    </location>
</feature>
<keyword evidence="2" id="KW-0732">Signal</keyword>
<sequence>MGRAGVRAAVTGVLTSSVLVLALAACAGSSGEPAASGTPAPTPAAPTTRAAIDDVPLAGGASGAGLPPGAEAGSMGGPGAGWTAQDGLLYVVTYGSSTCPILAESPATSTGTTLVVTLTSPSSGPCTMDLAPTTSVVAVPDAVDESAPVRVDLGHDQVVTVAPRPAAGAAGPIAWVAAG</sequence>
<evidence type="ECO:0008006" key="5">
    <source>
        <dbReference type="Google" id="ProtNLM"/>
    </source>
</evidence>
<comment type="caution">
    <text evidence="3">The sequence shown here is derived from an EMBL/GenBank/DDBJ whole genome shotgun (WGS) entry which is preliminary data.</text>
</comment>
<proteinExistence type="predicted"/>
<feature type="compositionally biased region" description="Low complexity" evidence="1">
    <location>
        <begin position="56"/>
        <end position="73"/>
    </location>
</feature>
<dbReference type="EMBL" id="JAUCGQ010000001">
    <property type="protein sequence ID" value="MDM7853473.1"/>
    <property type="molecule type" value="Genomic_DNA"/>
</dbReference>
<keyword evidence="4" id="KW-1185">Reference proteome</keyword>
<feature type="chain" id="PRO_5045998277" description="Secreted protein" evidence="2">
    <location>
        <begin position="28"/>
        <end position="179"/>
    </location>
</feature>
<evidence type="ECO:0000256" key="2">
    <source>
        <dbReference type="SAM" id="SignalP"/>
    </source>
</evidence>
<feature type="region of interest" description="Disordered" evidence="1">
    <location>
        <begin position="56"/>
        <end position="78"/>
    </location>
</feature>
<evidence type="ECO:0000313" key="4">
    <source>
        <dbReference type="Proteomes" id="UP001529338"/>
    </source>
</evidence>
<dbReference type="RefSeq" id="WP_289452996.1">
    <property type="nucleotide sequence ID" value="NZ_JAUCGQ010000001.1"/>
</dbReference>
<dbReference type="PROSITE" id="PS51257">
    <property type="entry name" value="PROKAR_LIPOPROTEIN"/>
    <property type="match status" value="1"/>
</dbReference>
<gene>
    <name evidence="3" type="ORF">QRT04_00880</name>
</gene>
<accession>A0ABT7SBB2</accession>
<dbReference type="Proteomes" id="UP001529338">
    <property type="component" value="Unassembled WGS sequence"/>
</dbReference>
<evidence type="ECO:0000256" key="1">
    <source>
        <dbReference type="SAM" id="MobiDB-lite"/>
    </source>
</evidence>
<organism evidence="3 4">
    <name type="scientific">Cellulomonas alba</name>
    <dbReference type="NCBI Taxonomy" id="3053467"/>
    <lineage>
        <taxon>Bacteria</taxon>
        <taxon>Bacillati</taxon>
        <taxon>Actinomycetota</taxon>
        <taxon>Actinomycetes</taxon>
        <taxon>Micrococcales</taxon>
        <taxon>Cellulomonadaceae</taxon>
        <taxon>Cellulomonas</taxon>
    </lineage>
</organism>
<evidence type="ECO:0000313" key="3">
    <source>
        <dbReference type="EMBL" id="MDM7853473.1"/>
    </source>
</evidence>
<reference evidence="3 4" key="1">
    <citation type="submission" date="2023-06" db="EMBL/GenBank/DDBJ databases">
        <title>Cellulomonas sp. MW4 Whole genome sequence.</title>
        <authorList>
            <person name="Park S."/>
        </authorList>
    </citation>
    <scope>NUCLEOTIDE SEQUENCE [LARGE SCALE GENOMIC DNA]</scope>
    <source>
        <strain evidence="3 4">MW4</strain>
    </source>
</reference>
<name>A0ABT7SBB2_9CELL</name>